<accession>M0C5N3</accession>
<dbReference type="InterPro" id="IPR055710">
    <property type="entry name" value="DUF7286"/>
</dbReference>
<dbReference type="eggNOG" id="arCOG02945">
    <property type="taxonomic scope" value="Archaea"/>
</dbReference>
<dbReference type="Pfam" id="PF23957">
    <property type="entry name" value="DUF7286"/>
    <property type="match status" value="3"/>
</dbReference>
<name>M0C5N3_9EURY</name>
<proteinExistence type="predicted"/>
<dbReference type="PATRIC" id="fig|1227488.3.peg.2081"/>
<keyword evidence="2" id="KW-0812">Transmembrane</keyword>
<reference evidence="3 4" key="1">
    <citation type="journal article" date="2014" name="PLoS Genet.">
        <title>Phylogenetically driven sequencing of extremely halophilic archaea reveals strategies for static and dynamic osmo-response.</title>
        <authorList>
            <person name="Becker E.A."/>
            <person name="Seitzer P.M."/>
            <person name="Tritt A."/>
            <person name="Larsen D."/>
            <person name="Krusor M."/>
            <person name="Yao A.I."/>
            <person name="Wu D."/>
            <person name="Madern D."/>
            <person name="Eisen J.A."/>
            <person name="Darling A.E."/>
            <person name="Facciotti M.T."/>
        </authorList>
    </citation>
    <scope>NUCLEOTIDE SEQUENCE [LARGE SCALE GENOMIC DNA]</scope>
    <source>
        <strain evidence="3 4">JCM 13891</strain>
    </source>
</reference>
<protein>
    <submittedName>
        <fullName evidence="3">Uncharacterized protein</fullName>
    </submittedName>
</protein>
<evidence type="ECO:0000256" key="2">
    <source>
        <dbReference type="SAM" id="Phobius"/>
    </source>
</evidence>
<organism evidence="3 4">
    <name type="scientific">Haloterrigena salina JCM 13891</name>
    <dbReference type="NCBI Taxonomy" id="1227488"/>
    <lineage>
        <taxon>Archaea</taxon>
        <taxon>Methanobacteriati</taxon>
        <taxon>Methanobacteriota</taxon>
        <taxon>Stenosarchaea group</taxon>
        <taxon>Halobacteria</taxon>
        <taxon>Halobacteriales</taxon>
        <taxon>Natrialbaceae</taxon>
        <taxon>Haloterrigena</taxon>
    </lineage>
</organism>
<dbReference type="AlphaFoldDB" id="M0C5N3"/>
<evidence type="ECO:0000313" key="3">
    <source>
        <dbReference type="EMBL" id="ELZ18495.1"/>
    </source>
</evidence>
<evidence type="ECO:0000313" key="4">
    <source>
        <dbReference type="Proteomes" id="UP000011657"/>
    </source>
</evidence>
<dbReference type="Gene3D" id="2.60.40.1120">
    <property type="entry name" value="Carboxypeptidase-like, regulatory domain"/>
    <property type="match status" value="1"/>
</dbReference>
<dbReference type="OrthoDB" id="124691at2157"/>
<evidence type="ECO:0000256" key="1">
    <source>
        <dbReference type="SAM" id="MobiDB-lite"/>
    </source>
</evidence>
<comment type="caution">
    <text evidence="3">The sequence shown here is derived from an EMBL/GenBank/DDBJ whole genome shotgun (WGS) entry which is preliminary data.</text>
</comment>
<dbReference type="EMBL" id="AOIS01000036">
    <property type="protein sequence ID" value="ELZ18495.1"/>
    <property type="molecule type" value="Genomic_DNA"/>
</dbReference>
<dbReference type="RefSeq" id="WP_008894406.1">
    <property type="nucleotide sequence ID" value="NZ_AOIS01000036.1"/>
</dbReference>
<dbReference type="STRING" id="1227488.C477_10528"/>
<dbReference type="Proteomes" id="UP000011657">
    <property type="component" value="Unassembled WGS sequence"/>
</dbReference>
<keyword evidence="2" id="KW-0472">Membrane</keyword>
<keyword evidence="2" id="KW-1133">Transmembrane helix</keyword>
<feature type="transmembrane region" description="Helical" evidence="2">
    <location>
        <begin position="20"/>
        <end position="38"/>
    </location>
</feature>
<keyword evidence="4" id="KW-1185">Reference proteome</keyword>
<feature type="region of interest" description="Disordered" evidence="1">
    <location>
        <begin position="1156"/>
        <end position="1177"/>
    </location>
</feature>
<sequence length="1177" mass="129090">MTGKRTRTTVSIDDRARVPFAIIGVLLLVTSVTVVGVLQMRGGPETEIDETLAMERTEAAVQSELRGAVVDATHRAAAQPVTTSDLDALEGNQTETFETYLELLIYLEAQESLSAAGQMTGDVETTVSIGGDVPDDPDRAIRTADDRIDVAEREGGNGLLEVTLDRVTITLEDGDRVVSERTIDDLTVTVGTPILELQEKTREFETMLDEGFLDGEVTEFENMAQKTAMRLYPMAYFKSFINRMDKGTGGEDLGQGWTFDEILENNHTEVMANDAIFGVQEEVFGEDAVDPYADRVMRPAWACFAADMLETMASNDDDDNEKSDDGYQATISVTDRLGNGIHDATVFVDGEKRGTTDPSNEVSFELAENGTHSVVVIADDYERFEQRIRFSERDSRDRVELRPSTDRTITVYDPSGEPVDGADVNVWVDDELAYATTGADGTIALEGLAIDDRSELTVEIFADGYEDGSETVEIDRSHAAILTSAGDASLDDLEDSAGLNSYFEDDPSLKDAACEDFREYLFGDKDGDLPDAPSTTELVDGMFGEMNPLTQNETVEPNDMADIAYYELIGIRDLSTVLDDLPSAMNPEDIDEPIGYTEGFESRIENGDFIDDIYDVTVDRSDDVSYGSLSANRSSSFSDYEYSHSVYDSRGVTDIDVSLSQDWRTTDGAYTNRDLHSLTIDVDVEIQERSVFENATWNGTDTKTIDRSPETLPVTIEVDIDADLVDELDIDRSEIEDDFEAGTGYASRGDITGLSDPANFEHVVTDSLETMLEVNALDSDGDLESQIEADLGDSIRISSIPSTNESSTGAISVALDIRSGVLGADSASYDVEDLEASSNLDRAELEEWLEDDLYLVNAYVKKETNVIEQPRVEFLRSPSPFRELHDEIKAVEDELVDTASYDNVPDLVRMEVRNAYFETLTGRLDEMADFHEETVGEFDDAMSTSDGALDDSLDIVQEVFAGDVETGSGELEGSELMEDLEFDVSGSPTYMDLETVDDDEVPSVRPPNSTIMDNDVDGEHAALGVKYGQRLPTPGLPLVPWPPMLYVLQVNSYNVDLQGEYSRFEVSATAGDPVDGEGTTYVRDRMDVEVDLGGDAPQKIGEVEPITFDTSLEILIAMPGMMPMKSGAPPNTGDPSFGENIGLSKMLKSLRESLNNEETVILGPEKSTDEYGDTGPR</sequence>
<gene>
    <name evidence="3" type="ORF">C477_10528</name>
</gene>